<gene>
    <name evidence="1" type="ORF">JHE00_10190</name>
</gene>
<reference evidence="1" key="1">
    <citation type="submission" date="2020-12" db="EMBL/GenBank/DDBJ databases">
        <title>Prauserella sp. ASG 168, a novel actinomycete isolated from cave rock.</title>
        <authorList>
            <person name="Suriyachadkun C."/>
        </authorList>
    </citation>
    <scope>NUCLEOTIDE SEQUENCE</scope>
    <source>
        <strain evidence="1">ASG 168</strain>
    </source>
</reference>
<dbReference type="InterPro" id="IPR023393">
    <property type="entry name" value="START-like_dom_sf"/>
</dbReference>
<dbReference type="Gene3D" id="3.30.530.20">
    <property type="match status" value="1"/>
</dbReference>
<name>A0A934QR88_9PSEU</name>
<dbReference type="CDD" id="cd07812">
    <property type="entry name" value="SRPBCC"/>
    <property type="match status" value="1"/>
</dbReference>
<dbReference type="AlphaFoldDB" id="A0A934QR88"/>
<evidence type="ECO:0000313" key="1">
    <source>
        <dbReference type="EMBL" id="MBK1784696.1"/>
    </source>
</evidence>
<dbReference type="Pfam" id="PF10604">
    <property type="entry name" value="Polyketide_cyc2"/>
    <property type="match status" value="1"/>
</dbReference>
<comment type="caution">
    <text evidence="1">The sequence shown here is derived from an EMBL/GenBank/DDBJ whole genome shotgun (WGS) entry which is preliminary data.</text>
</comment>
<dbReference type="Proteomes" id="UP000635245">
    <property type="component" value="Unassembled WGS sequence"/>
</dbReference>
<organism evidence="1 2">
    <name type="scientific">Prauserella cavernicola</name>
    <dbReference type="NCBI Taxonomy" id="2800127"/>
    <lineage>
        <taxon>Bacteria</taxon>
        <taxon>Bacillati</taxon>
        <taxon>Actinomycetota</taxon>
        <taxon>Actinomycetes</taxon>
        <taxon>Pseudonocardiales</taxon>
        <taxon>Pseudonocardiaceae</taxon>
        <taxon>Prauserella</taxon>
    </lineage>
</organism>
<sequence>MSTRTKPTARAEIEIDARPEDVYALVSDPGVLAELAGEYTEHRWLGEARGARPGARFVGRNRNGSRRWSTVATITHADEGSRFAFDVAFGLIQVSRWQYDLEPTERGCRVVESTWNRSPQWFRMLVGPFIGVRPDERDVRNQRNIEATLAALQRRLAP</sequence>
<evidence type="ECO:0000313" key="2">
    <source>
        <dbReference type="Proteomes" id="UP000635245"/>
    </source>
</evidence>
<protein>
    <submittedName>
        <fullName evidence="1">SRPBCC family protein</fullName>
    </submittedName>
</protein>
<dbReference type="InterPro" id="IPR019587">
    <property type="entry name" value="Polyketide_cyclase/dehydratase"/>
</dbReference>
<dbReference type="SUPFAM" id="SSF55961">
    <property type="entry name" value="Bet v1-like"/>
    <property type="match status" value="1"/>
</dbReference>
<dbReference type="EMBL" id="JAENJH010000002">
    <property type="protein sequence ID" value="MBK1784696.1"/>
    <property type="molecule type" value="Genomic_DNA"/>
</dbReference>
<accession>A0A934QR88</accession>
<proteinExistence type="predicted"/>
<keyword evidence="2" id="KW-1185">Reference proteome</keyword>
<dbReference type="RefSeq" id="WP_200317273.1">
    <property type="nucleotide sequence ID" value="NZ_JAENJH010000002.1"/>
</dbReference>